<feature type="signal peptide" evidence="3">
    <location>
        <begin position="1"/>
        <end position="26"/>
    </location>
</feature>
<dbReference type="EMBL" id="CP048104">
    <property type="protein sequence ID" value="QKG83964.1"/>
    <property type="molecule type" value="Genomic_DNA"/>
</dbReference>
<dbReference type="InterPro" id="IPR007921">
    <property type="entry name" value="CHAP_dom"/>
</dbReference>
<proteinExistence type="predicted"/>
<feature type="coiled-coil region" evidence="2">
    <location>
        <begin position="149"/>
        <end position="208"/>
    </location>
</feature>
<dbReference type="RefSeq" id="WP_173221204.1">
    <property type="nucleotide sequence ID" value="NZ_CP048104.1"/>
</dbReference>
<dbReference type="InterPro" id="IPR038765">
    <property type="entry name" value="Papain-like_cys_pep_sf"/>
</dbReference>
<feature type="coiled-coil region" evidence="2">
    <location>
        <begin position="26"/>
        <end position="99"/>
    </location>
</feature>
<dbReference type="Pfam" id="PF05257">
    <property type="entry name" value="CHAP"/>
    <property type="match status" value="1"/>
</dbReference>
<evidence type="ECO:0000313" key="5">
    <source>
        <dbReference type="EMBL" id="QKG83964.1"/>
    </source>
</evidence>
<keyword evidence="2" id="KW-0175">Coiled coil</keyword>
<dbReference type="Proteomes" id="UP000503088">
    <property type="component" value="Chromosome"/>
</dbReference>
<protein>
    <submittedName>
        <fullName evidence="5">CHAP domain-containing protein</fullName>
    </submittedName>
</protein>
<evidence type="ECO:0000256" key="2">
    <source>
        <dbReference type="SAM" id="Coils"/>
    </source>
</evidence>
<evidence type="ECO:0000259" key="4">
    <source>
        <dbReference type="PROSITE" id="PS50911"/>
    </source>
</evidence>
<feature type="chain" id="PRO_5028954726" evidence="3">
    <location>
        <begin position="27"/>
        <end position="347"/>
    </location>
</feature>
<organism evidence="5 6">
    <name type="scientific">Kroppenstedtia pulmonis</name>
    <dbReference type="NCBI Taxonomy" id="1380685"/>
    <lineage>
        <taxon>Bacteria</taxon>
        <taxon>Bacillati</taxon>
        <taxon>Bacillota</taxon>
        <taxon>Bacilli</taxon>
        <taxon>Bacillales</taxon>
        <taxon>Thermoactinomycetaceae</taxon>
        <taxon>Kroppenstedtia</taxon>
    </lineage>
</organism>
<gene>
    <name evidence="5" type="ORF">GXN76_05400</name>
</gene>
<dbReference type="Gene3D" id="3.90.1720.10">
    <property type="entry name" value="endopeptidase domain like (from Nostoc punctiforme)"/>
    <property type="match status" value="1"/>
</dbReference>
<evidence type="ECO:0000313" key="6">
    <source>
        <dbReference type="Proteomes" id="UP000503088"/>
    </source>
</evidence>
<dbReference type="Gene3D" id="6.10.250.3150">
    <property type="match status" value="1"/>
</dbReference>
<accession>A0A7D3XHV1</accession>
<evidence type="ECO:0000256" key="3">
    <source>
        <dbReference type="SAM" id="SignalP"/>
    </source>
</evidence>
<reference evidence="5 6" key="1">
    <citation type="submission" date="2020-01" db="EMBL/GenBank/DDBJ databases">
        <authorList>
            <person name="Gulvik C.A."/>
            <person name="Batra D.G."/>
        </authorList>
    </citation>
    <scope>NUCLEOTIDE SEQUENCE [LARGE SCALE GENOMIC DNA]</scope>
    <source>
        <strain evidence="5 6">W9323</strain>
    </source>
</reference>
<dbReference type="Pfam" id="PF24568">
    <property type="entry name" value="CC_PcsB"/>
    <property type="match status" value="1"/>
</dbReference>
<dbReference type="KEGG" id="kpul:GXN76_05400"/>
<dbReference type="PROSITE" id="PS50911">
    <property type="entry name" value="CHAP"/>
    <property type="match status" value="1"/>
</dbReference>
<feature type="domain" description="Peptidase C51" evidence="4">
    <location>
        <begin position="215"/>
        <end position="345"/>
    </location>
</feature>
<sequence>MKQKRVTAVLIVGLLIGTALPQSTYAENNENQTKQELKDIKEEKDEISQTVKKLEEKIAPQKEKVIQLEKDIAKTNKKIAEAEKKQEENKEQLKHYDAIFKKRVRTMYQHGEMGSMRALLEAKSLGDFLDRFETLRLLLVRDRTLLDKYEKIHNDQAKLKKKLKSLSKKQKAEAEETRKIYEKVNKEIAKAQQELSTLTQKEESVRRALQHLTLVSPSLYPYRYASVAGVDSWGFYNRQCTSFVAWRMNQRGIRFTNTMGGGRWSNATNWDNNARRLGFRVDKTPRAGAIAQWKAGAGGHGRFGHVAFVKSVNGSMITIEEYNYNPRFGFSTRTIPAYSVSNYIHVN</sequence>
<keyword evidence="6" id="KW-1185">Reference proteome</keyword>
<dbReference type="SUPFAM" id="SSF54001">
    <property type="entry name" value="Cysteine proteinases"/>
    <property type="match status" value="1"/>
</dbReference>
<dbReference type="InterPro" id="IPR057309">
    <property type="entry name" value="PcsB_CC"/>
</dbReference>
<name>A0A7D3XHV1_9BACL</name>
<evidence type="ECO:0000256" key="1">
    <source>
        <dbReference type="ARBA" id="ARBA00022729"/>
    </source>
</evidence>
<dbReference type="AlphaFoldDB" id="A0A7D3XHV1"/>
<keyword evidence="1 3" id="KW-0732">Signal</keyword>